<protein>
    <recommendedName>
        <fullName evidence="2">Calmodulin-binding domain-containing protein</fullName>
    </recommendedName>
</protein>
<feature type="region of interest" description="Disordered" evidence="1">
    <location>
        <begin position="167"/>
        <end position="194"/>
    </location>
</feature>
<dbReference type="InterPro" id="IPR012417">
    <property type="entry name" value="CaM-bd_dom_pln"/>
</dbReference>
<evidence type="ECO:0000256" key="1">
    <source>
        <dbReference type="SAM" id="MobiDB-lite"/>
    </source>
</evidence>
<dbReference type="EMBL" id="CAXHTB010000013">
    <property type="protein sequence ID" value="CAL0318725.1"/>
    <property type="molecule type" value="Genomic_DNA"/>
</dbReference>
<feature type="compositionally biased region" description="Low complexity" evidence="1">
    <location>
        <begin position="179"/>
        <end position="193"/>
    </location>
</feature>
<reference evidence="3 4" key="1">
    <citation type="submission" date="2024-03" db="EMBL/GenBank/DDBJ databases">
        <authorList>
            <person name="Martinez-Hernandez J."/>
        </authorList>
    </citation>
    <scope>NUCLEOTIDE SEQUENCE [LARGE SCALE GENOMIC DNA]</scope>
</reference>
<feature type="compositionally biased region" description="Basic and acidic residues" evidence="1">
    <location>
        <begin position="335"/>
        <end position="344"/>
    </location>
</feature>
<evidence type="ECO:0000313" key="4">
    <source>
        <dbReference type="Proteomes" id="UP001497480"/>
    </source>
</evidence>
<feature type="region of interest" description="Disordered" evidence="1">
    <location>
        <begin position="220"/>
        <end position="287"/>
    </location>
</feature>
<dbReference type="Proteomes" id="UP001497480">
    <property type="component" value="Unassembled WGS sequence"/>
</dbReference>
<feature type="compositionally biased region" description="Basic and acidic residues" evidence="1">
    <location>
        <begin position="355"/>
        <end position="370"/>
    </location>
</feature>
<feature type="domain" description="Calmodulin-binding" evidence="2">
    <location>
        <begin position="388"/>
        <end position="486"/>
    </location>
</feature>
<feature type="compositionally biased region" description="Basic and acidic residues" evidence="1">
    <location>
        <begin position="277"/>
        <end position="287"/>
    </location>
</feature>
<proteinExistence type="predicted"/>
<comment type="caution">
    <text evidence="3">The sequence shown here is derived from an EMBL/GenBank/DDBJ whole genome shotgun (WGS) entry which is preliminary data.</text>
</comment>
<accession>A0AAV1XAG8</accession>
<dbReference type="PANTHER" id="PTHR33349">
    <property type="entry name" value="EMB|CAB62594.1"/>
    <property type="match status" value="1"/>
</dbReference>
<dbReference type="PANTHER" id="PTHR33349:SF1">
    <property type="entry name" value="EMB|CAB62594.1"/>
    <property type="match status" value="1"/>
</dbReference>
<feature type="compositionally biased region" description="Polar residues" evidence="1">
    <location>
        <begin position="253"/>
        <end position="272"/>
    </location>
</feature>
<keyword evidence="4" id="KW-1185">Reference proteome</keyword>
<dbReference type="Pfam" id="PF07839">
    <property type="entry name" value="CaM_binding"/>
    <property type="match status" value="1"/>
</dbReference>
<feature type="compositionally biased region" description="Polar residues" evidence="1">
    <location>
        <begin position="302"/>
        <end position="317"/>
    </location>
</feature>
<feature type="compositionally biased region" description="Low complexity" evidence="1">
    <location>
        <begin position="324"/>
        <end position="334"/>
    </location>
</feature>
<evidence type="ECO:0000313" key="3">
    <source>
        <dbReference type="EMBL" id="CAL0318725.1"/>
    </source>
</evidence>
<gene>
    <name evidence="3" type="ORF">LLUT_LOCUS19785</name>
</gene>
<organism evidence="3 4">
    <name type="scientific">Lupinus luteus</name>
    <name type="common">European yellow lupine</name>
    <dbReference type="NCBI Taxonomy" id="3873"/>
    <lineage>
        <taxon>Eukaryota</taxon>
        <taxon>Viridiplantae</taxon>
        <taxon>Streptophyta</taxon>
        <taxon>Embryophyta</taxon>
        <taxon>Tracheophyta</taxon>
        <taxon>Spermatophyta</taxon>
        <taxon>Magnoliopsida</taxon>
        <taxon>eudicotyledons</taxon>
        <taxon>Gunneridae</taxon>
        <taxon>Pentapetalae</taxon>
        <taxon>rosids</taxon>
        <taxon>fabids</taxon>
        <taxon>Fabales</taxon>
        <taxon>Fabaceae</taxon>
        <taxon>Papilionoideae</taxon>
        <taxon>50 kb inversion clade</taxon>
        <taxon>genistoids sensu lato</taxon>
        <taxon>core genistoids</taxon>
        <taxon>Genisteae</taxon>
        <taxon>Lupinus</taxon>
    </lineage>
</organism>
<evidence type="ECO:0000259" key="2">
    <source>
        <dbReference type="SMART" id="SM01054"/>
    </source>
</evidence>
<dbReference type="SMART" id="SM01054">
    <property type="entry name" value="CaM_binding"/>
    <property type="match status" value="1"/>
</dbReference>
<dbReference type="GO" id="GO:0005516">
    <property type="term" value="F:calmodulin binding"/>
    <property type="evidence" value="ECO:0007669"/>
    <property type="project" value="InterPro"/>
</dbReference>
<feature type="compositionally biased region" description="Basic and acidic residues" evidence="1">
    <location>
        <begin position="236"/>
        <end position="245"/>
    </location>
</feature>
<dbReference type="AlphaFoldDB" id="A0AAV1XAG8"/>
<feature type="region of interest" description="Disordered" evidence="1">
    <location>
        <begin position="302"/>
        <end position="371"/>
    </location>
</feature>
<name>A0AAV1XAG8_LUPLU</name>
<feature type="compositionally biased region" description="Polar residues" evidence="1">
    <location>
        <begin position="220"/>
        <end position="233"/>
    </location>
</feature>
<sequence>MAVHTFDLPMASERAKFSEVQLRRHSSGEAFFGYNKENVISRYLRASSGSCHDLCKNGNKTAFEINDKHSTPRRASFHSKPMKMPAVNRRMSIDSKLSITSIADTNRLELPTKSSDIKKQRVKEVPENRNNASLVKAKPLFLSKSHVSSITKTTKHDVSSMFMVKTQSKATSEKKETLSKSSSGRAKSTSKSTFEVRAKELSKKPVIFLNPNSAALKTIPSMESSESIGGQRSSKIKMEKREGSREVVLPSRASLSSKPSPRINARNNNSLKIVSPEPRRVEPKKLNDEVEEKTLYVINVESINQTSQSDQNGSQDIEPSPEFSTSVSQSTSQSDQEKTEHSTGEFEEDSSSGNREAEVIDNKDSLKVEENGNPQKGEIVFLEYKECQMLKLKMVRGKLVETQFEKISPKKLKFRRGKLLQENATDVNIDDITDSEKANLRYPEVDGKKDEQSLLNNVIEERARELVKYEKGKVKALVNAFEAIISLQGKKSLANIVSEELKGESCIHH</sequence>